<accession>A0A124HN18</accession>
<dbReference type="InterPro" id="IPR043504">
    <property type="entry name" value="Peptidase_S1_PA_chymotrypsin"/>
</dbReference>
<dbReference type="Proteomes" id="UP000053398">
    <property type="component" value="Unassembled WGS sequence"/>
</dbReference>
<dbReference type="SUPFAM" id="SSF50494">
    <property type="entry name" value="Trypsin-like serine proteases"/>
    <property type="match status" value="1"/>
</dbReference>
<evidence type="ECO:0000313" key="4">
    <source>
        <dbReference type="Proteomes" id="UP000053398"/>
    </source>
</evidence>
<dbReference type="Pfam" id="PF25199">
    <property type="entry name" value="nSTAND_NTPase5"/>
    <property type="match status" value="1"/>
</dbReference>
<dbReference type="RefSeq" id="WP_059263216.1">
    <property type="nucleotide sequence ID" value="NZ_KQ948355.1"/>
</dbReference>
<proteinExistence type="predicted"/>
<organism evidence="3 4">
    <name type="scientific">Streptomyces corchorusii</name>
    <name type="common">Streptomyces chibaensis</name>
    <dbReference type="NCBI Taxonomy" id="1903"/>
    <lineage>
        <taxon>Bacteria</taxon>
        <taxon>Bacillati</taxon>
        <taxon>Actinomycetota</taxon>
        <taxon>Actinomycetes</taxon>
        <taxon>Kitasatosporales</taxon>
        <taxon>Streptomycetaceae</taxon>
        <taxon>Streptomyces</taxon>
    </lineage>
</organism>
<dbReference type="InterPro" id="IPR009003">
    <property type="entry name" value="Peptidase_S1_PA"/>
</dbReference>
<evidence type="ECO:0000256" key="1">
    <source>
        <dbReference type="SAM" id="MobiDB-lite"/>
    </source>
</evidence>
<evidence type="ECO:0000259" key="2">
    <source>
        <dbReference type="Pfam" id="PF25199"/>
    </source>
</evidence>
<feature type="domain" description="Novel STAND NTPase 5" evidence="2">
    <location>
        <begin position="294"/>
        <end position="396"/>
    </location>
</feature>
<dbReference type="Pfam" id="PF13365">
    <property type="entry name" value="Trypsin_2"/>
    <property type="match status" value="1"/>
</dbReference>
<gene>
    <name evidence="3" type="ORF">AQJ11_13735</name>
</gene>
<comment type="caution">
    <text evidence="3">The sequence shown here is derived from an EMBL/GenBank/DDBJ whole genome shotgun (WGS) entry which is preliminary data.</text>
</comment>
<dbReference type="EMBL" id="LMWP01000016">
    <property type="protein sequence ID" value="KUN27687.1"/>
    <property type="molecule type" value="Genomic_DNA"/>
</dbReference>
<reference evidence="3 4" key="1">
    <citation type="submission" date="2015-10" db="EMBL/GenBank/DDBJ databases">
        <title>Draft genome sequence of Streptomyces corchorusii DSM 40340, type strain for the species Streptomyces corchorusii.</title>
        <authorList>
            <person name="Ruckert C."/>
            <person name="Winkler A."/>
            <person name="Kalinowski J."/>
            <person name="Kampfer P."/>
            <person name="Glaeser S."/>
        </authorList>
    </citation>
    <scope>NUCLEOTIDE SEQUENCE [LARGE SCALE GENOMIC DNA]</scope>
    <source>
        <strain evidence="3 4">DSM 40340</strain>
    </source>
</reference>
<dbReference type="InterPro" id="IPR057574">
    <property type="entry name" value="nSTAND_NTPase5_dom"/>
</dbReference>
<dbReference type="Gene3D" id="2.40.10.10">
    <property type="entry name" value="Trypsin-like serine proteases"/>
    <property type="match status" value="1"/>
</dbReference>
<evidence type="ECO:0000313" key="3">
    <source>
        <dbReference type="EMBL" id="KUN27687.1"/>
    </source>
</evidence>
<feature type="region of interest" description="Disordered" evidence="1">
    <location>
        <begin position="1300"/>
        <end position="1320"/>
    </location>
</feature>
<protein>
    <recommendedName>
        <fullName evidence="2">Novel STAND NTPase 5 domain-containing protein</fullName>
    </recommendedName>
</protein>
<name>A0A124HN18_STRCK</name>
<sequence>MTGGPPASRAAVEPSRVARVAVYDPRRENYALGTGYRISHRLVLTAAHVVEGDGHVLVDLDGDGEWPRAERVWQDREVDVALLRFESAPAATVTPVHLGRVDGTVADRVSADALGYPVHALVVDDLTGHQYRGRQHVRCRIVTAARGRPKTLRLELDSTPDPHASGDSPWRGMSGAAVVTRDSGLLVGVFREHVPAMGVSAHDATDLAAIDDPRWCELLREEGIRPEPRPAPPDGWDTTGGHLALHHQHLADLAGNETVFTRHALPFVDPAPEHPATPAHILAKLGELAGDALAPLGVVLTGPAGTGKSRICLETARLADQQDWLVVHLDDDVPLDAAWSCVHPLARRILLVVDDIVSLTELSRRVADRLCWAADNKGVELAVLVAARTTAWRRLRLEPFFHRVEVPADPAYHAGVRRAAVRALAGPAVRQIGERRTMRLCGGPPAMALHLAHLRGLQAARGQDLRRAVPLHARSVTVWMGDVLDEEGLAGPGVRSAAGLWDEEPPPSRLLMDSARAVAATPCTFDELAGVLGRDTAQQCATELRLRGVLEERGREVRMTHGLFADQMLARALLRADEATVRHESLGAVLDTGLAHPRLFGNVLRAINQLHDALGETRDELLPEAVGQWFGEADGARTLRAGELIAADPQGRALLTLLRGRPGQHLAQRFPQQIVEPWLRANYLHSEARHALVAVRSHLDASRSLTYLMGWIDKNAVLPEAAYVFHHAVPAADAHPAFSEWTVDSMYEYLTRNWDRIEASRVYDRLLDTAKGLALPEGDPRAPQVVGWALVWLRHHPGRPEAGYFAPQLVLRPELTGRRLAATAQYLLDTVVPRDPGHASYSLEPLLKRHRLRRDLPHPVFKRTVKDALAWLEDENLGLLAEAAYVLGELLRRELPGRDDAPRAAQCALRWLETRATHPDAWRVLTPLLTKVRKPPARAEAMLTPDECKELADHAVAWLREPGAEPRNKVSLLGALLRTRLLDDDEVLPHLARQALALFRESPVPTTARSLLPPLLAKDSLPVQDKDAVFEAAFDYLRHYPRSEHTSYPLTVLVSRHGLTEQRFRDVMTATLDWIDAHPRQTSAFRLLAGALSSPSAGAAERSRLAGRVIEMLSAELLATEAQHHLTKRLLKHRDEIVPEWNRFVARACQLLAAAGFPPSGLTVLSPMLKGADRLDQPTRDALCATCAAWCEVRPLSSTALTLLRTVLTSRPLSPYARRTLSAAGCRMISPDTARKQEGGGLLLELLRQGDLAAVPAADADGGSPIEKVVRVSLDWLDAWPEDDRANALLHQVTYRLRHRAGTPARPRPGTAQGRDEPAAAQATERAIHHWETWLAAHPDATQPERATAEEHLRHLRGMVRG</sequence>
<keyword evidence="4" id="KW-1185">Reference proteome</keyword>